<dbReference type="Gene3D" id="3.30.530.20">
    <property type="match status" value="1"/>
</dbReference>
<dbReference type="HOGENOM" id="CLU_108923_2_0_6"/>
<evidence type="ECO:0000259" key="2">
    <source>
        <dbReference type="Pfam" id="PF08327"/>
    </source>
</evidence>
<dbReference type="SUPFAM" id="SSF55961">
    <property type="entry name" value="Bet v1-like"/>
    <property type="match status" value="1"/>
</dbReference>
<name>A0A0A8URA7_LEGHA</name>
<dbReference type="AlphaFoldDB" id="A0A0A8URA7"/>
<protein>
    <submittedName>
        <fullName evidence="3">Activator of Hsp90 ATPase 1 family protein</fullName>
    </submittedName>
</protein>
<dbReference type="STRING" id="449.LHA_0195"/>
<dbReference type="PATRIC" id="fig|449.7.peg.900"/>
<proteinExistence type="inferred from homology"/>
<dbReference type="InterPro" id="IPR013538">
    <property type="entry name" value="ASHA1/2-like_C"/>
</dbReference>
<dbReference type="Pfam" id="PF08327">
    <property type="entry name" value="AHSA1"/>
    <property type="match status" value="1"/>
</dbReference>
<organism evidence="3 4">
    <name type="scientific">Legionella hackeliae</name>
    <dbReference type="NCBI Taxonomy" id="449"/>
    <lineage>
        <taxon>Bacteria</taxon>
        <taxon>Pseudomonadati</taxon>
        <taxon>Pseudomonadota</taxon>
        <taxon>Gammaproteobacteria</taxon>
        <taxon>Legionellales</taxon>
        <taxon>Legionellaceae</taxon>
        <taxon>Legionella</taxon>
    </lineage>
</organism>
<evidence type="ECO:0000313" key="3">
    <source>
        <dbReference type="EMBL" id="CEK09309.1"/>
    </source>
</evidence>
<dbReference type="Proteomes" id="UP000032803">
    <property type="component" value="Chromosome I"/>
</dbReference>
<dbReference type="KEGG" id="lha:LHA_0195"/>
<keyword evidence="4" id="KW-1185">Reference proteome</keyword>
<dbReference type="EMBL" id="LN681225">
    <property type="protein sequence ID" value="CEK09309.1"/>
    <property type="molecule type" value="Genomic_DNA"/>
</dbReference>
<feature type="domain" description="Activator of Hsp90 ATPase homologue 1/2-like C-terminal" evidence="2">
    <location>
        <begin position="12"/>
        <end position="146"/>
    </location>
</feature>
<dbReference type="OrthoDB" id="9800600at2"/>
<dbReference type="InterPro" id="IPR023393">
    <property type="entry name" value="START-like_dom_sf"/>
</dbReference>
<sequence length="148" mass="17419">MNNKIEKTIELNAPLTKVWDALTDYRKFGQWFRVNIEKPFEIGKLSRGQLTFPGYEHVTWQAIIQKIEPQHYFSFTWHPFAVEPSRDYSTETPTLVEFKLEEIANGTLLTVIESGFDKLPKDRYTEAFRMNEAGWNTQLNNIKTYVSH</sequence>
<evidence type="ECO:0000256" key="1">
    <source>
        <dbReference type="ARBA" id="ARBA00006817"/>
    </source>
</evidence>
<comment type="similarity">
    <text evidence="1">Belongs to the AHA1 family.</text>
</comment>
<dbReference type="CDD" id="cd08898">
    <property type="entry name" value="SRPBCC_CalC_Aha1-like_5"/>
    <property type="match status" value="1"/>
</dbReference>
<reference evidence="4" key="1">
    <citation type="submission" date="2014-09" db="EMBL/GenBank/DDBJ databases">
        <authorList>
            <person name="Gomez-Valero L."/>
        </authorList>
    </citation>
    <scope>NUCLEOTIDE SEQUENCE [LARGE SCALE GENOMIC DNA]</scope>
    <source>
        <strain evidence="4">ATCC35250</strain>
    </source>
</reference>
<dbReference type="RefSeq" id="WP_045104866.1">
    <property type="nucleotide sequence ID" value="NZ_LN681225.1"/>
</dbReference>
<evidence type="ECO:0000313" key="4">
    <source>
        <dbReference type="Proteomes" id="UP000032803"/>
    </source>
</evidence>
<gene>
    <name evidence="3" type="ORF">LHA_0195</name>
</gene>
<accession>A0A0A8URA7</accession>